<dbReference type="PROSITE" id="PS50928">
    <property type="entry name" value="ABC_TM1"/>
    <property type="match status" value="1"/>
</dbReference>
<evidence type="ECO:0000256" key="5">
    <source>
        <dbReference type="ARBA" id="ARBA00022989"/>
    </source>
</evidence>
<dbReference type="STRING" id="1122213.GCA_000423365_03197"/>
<keyword evidence="5 7" id="KW-1133">Transmembrane helix</keyword>
<gene>
    <name evidence="9" type="ORF">MXMO3_00485</name>
</gene>
<organism evidence="9 10">
    <name type="scientific">Maritalea myrionectae</name>
    <dbReference type="NCBI Taxonomy" id="454601"/>
    <lineage>
        <taxon>Bacteria</taxon>
        <taxon>Pseudomonadati</taxon>
        <taxon>Pseudomonadota</taxon>
        <taxon>Alphaproteobacteria</taxon>
        <taxon>Hyphomicrobiales</taxon>
        <taxon>Devosiaceae</taxon>
        <taxon>Maritalea</taxon>
    </lineage>
</organism>
<dbReference type="GO" id="GO:0031460">
    <property type="term" value="P:glycine betaine transport"/>
    <property type="evidence" value="ECO:0007669"/>
    <property type="project" value="TreeGrafter"/>
</dbReference>
<dbReference type="KEGG" id="mmyr:MXMO3_00485"/>
<evidence type="ECO:0000256" key="2">
    <source>
        <dbReference type="ARBA" id="ARBA00022448"/>
    </source>
</evidence>
<feature type="domain" description="ABC transmembrane type-1" evidence="8">
    <location>
        <begin position="101"/>
        <end position="280"/>
    </location>
</feature>
<evidence type="ECO:0000313" key="9">
    <source>
        <dbReference type="EMBL" id="AVX03031.1"/>
    </source>
</evidence>
<dbReference type="SUPFAM" id="SSF161098">
    <property type="entry name" value="MetI-like"/>
    <property type="match status" value="1"/>
</dbReference>
<evidence type="ECO:0000256" key="4">
    <source>
        <dbReference type="ARBA" id="ARBA00022692"/>
    </source>
</evidence>
<dbReference type="GO" id="GO:0043190">
    <property type="term" value="C:ATP-binding cassette (ABC) transporter complex"/>
    <property type="evidence" value="ECO:0007669"/>
    <property type="project" value="TreeGrafter"/>
</dbReference>
<dbReference type="PANTHER" id="PTHR47737">
    <property type="entry name" value="GLYCINE BETAINE/PROLINE BETAINE TRANSPORT SYSTEM PERMEASE PROTEIN PROW"/>
    <property type="match status" value="1"/>
</dbReference>
<keyword evidence="4 7" id="KW-0812">Transmembrane</keyword>
<dbReference type="AlphaFoldDB" id="A0A2R4MAI7"/>
<evidence type="ECO:0000256" key="1">
    <source>
        <dbReference type="ARBA" id="ARBA00004651"/>
    </source>
</evidence>
<dbReference type="Gene3D" id="1.10.3720.10">
    <property type="entry name" value="MetI-like"/>
    <property type="match status" value="1"/>
</dbReference>
<comment type="subcellular location">
    <subcellularLocation>
        <location evidence="1 7">Cell membrane</location>
        <topology evidence="1 7">Multi-pass membrane protein</topology>
    </subcellularLocation>
</comment>
<dbReference type="Proteomes" id="UP000258927">
    <property type="component" value="Chromosome"/>
</dbReference>
<dbReference type="RefSeq" id="WP_027835976.1">
    <property type="nucleotide sequence ID" value="NZ_CP021330.1"/>
</dbReference>
<name>A0A2R4MAI7_9HYPH</name>
<dbReference type="GO" id="GO:0015226">
    <property type="term" value="F:carnitine transmembrane transporter activity"/>
    <property type="evidence" value="ECO:0007669"/>
    <property type="project" value="TreeGrafter"/>
</dbReference>
<feature type="transmembrane region" description="Helical" evidence="7">
    <location>
        <begin position="263"/>
        <end position="280"/>
    </location>
</feature>
<dbReference type="GO" id="GO:0005275">
    <property type="term" value="F:amine transmembrane transporter activity"/>
    <property type="evidence" value="ECO:0007669"/>
    <property type="project" value="TreeGrafter"/>
</dbReference>
<evidence type="ECO:0000256" key="6">
    <source>
        <dbReference type="ARBA" id="ARBA00023136"/>
    </source>
</evidence>
<dbReference type="CDD" id="cd06261">
    <property type="entry name" value="TM_PBP2"/>
    <property type="match status" value="1"/>
</dbReference>
<comment type="similarity">
    <text evidence="7">Belongs to the binding-protein-dependent transport system permease family.</text>
</comment>
<proteinExistence type="inferred from homology"/>
<feature type="transmembrane region" description="Helical" evidence="7">
    <location>
        <begin position="231"/>
        <end position="251"/>
    </location>
</feature>
<keyword evidence="6 7" id="KW-0472">Membrane</keyword>
<feature type="transmembrane region" description="Helical" evidence="7">
    <location>
        <begin position="104"/>
        <end position="127"/>
    </location>
</feature>
<dbReference type="PANTHER" id="PTHR47737:SF1">
    <property type="entry name" value="GLYCINE BETAINE_PROLINE BETAINE TRANSPORT SYSTEM PERMEASE PROTEIN PROW"/>
    <property type="match status" value="1"/>
</dbReference>
<evidence type="ECO:0000256" key="3">
    <source>
        <dbReference type="ARBA" id="ARBA00022475"/>
    </source>
</evidence>
<dbReference type="InterPro" id="IPR000515">
    <property type="entry name" value="MetI-like"/>
</dbReference>
<feature type="transmembrane region" description="Helical" evidence="7">
    <location>
        <begin position="55"/>
        <end position="73"/>
    </location>
</feature>
<protein>
    <submittedName>
        <fullName evidence="9">Glycine betaine transport system permease protein OpuAB</fullName>
    </submittedName>
</protein>
<dbReference type="GO" id="GO:0015871">
    <property type="term" value="P:choline transport"/>
    <property type="evidence" value="ECO:0007669"/>
    <property type="project" value="TreeGrafter"/>
</dbReference>
<keyword evidence="10" id="KW-1185">Reference proteome</keyword>
<dbReference type="InterPro" id="IPR035906">
    <property type="entry name" value="MetI-like_sf"/>
</dbReference>
<reference evidence="9 10" key="1">
    <citation type="submission" date="2017-05" db="EMBL/GenBank/DDBJ databases">
        <title>Genome Analysis of Maritalea myrionectae HL2708#5.</title>
        <authorList>
            <consortium name="Cotde Inc.-PKNU"/>
            <person name="Jang D."/>
            <person name="Oh H.-M."/>
        </authorList>
    </citation>
    <scope>NUCLEOTIDE SEQUENCE [LARGE SCALE GENOMIC DNA]</scope>
    <source>
        <strain evidence="9 10">HL2708#5</strain>
    </source>
</reference>
<evidence type="ECO:0000313" key="10">
    <source>
        <dbReference type="Proteomes" id="UP000258927"/>
    </source>
</evidence>
<sequence length="298" mass="32395">MFEFFFSGEFPEFINTRPLRFWVDDGLNWVVRNWGGAFEDAAYPLLVMLNSIEDGLLMVPWWLIILAFAALAYGATRSKALPIIVVVGLVFMGLMELWEDSVETMALMISATVTAIVFSIPLGIVMARSEIVQRIVTPILDLMQTMPSFVYLIPTVMIFGPGKIPALLATIVYAAPPLVRLTNLGIRQVEPSVMEAAQAFGASPRQRLFGVQIPLALPTILAGVNQTTMMALAMVVIASMIGAGGLGYQVLQGIGRLEVSRGVFAGLGIVVLAIIFDRITQAYGKQLQEQIGLAGDRS</sequence>
<feature type="transmembrane region" description="Helical" evidence="7">
    <location>
        <begin position="208"/>
        <end position="224"/>
    </location>
</feature>
<feature type="transmembrane region" description="Helical" evidence="7">
    <location>
        <begin position="80"/>
        <end position="98"/>
    </location>
</feature>
<dbReference type="EMBL" id="CP021330">
    <property type="protein sequence ID" value="AVX03031.1"/>
    <property type="molecule type" value="Genomic_DNA"/>
</dbReference>
<keyword evidence="3" id="KW-1003">Cell membrane</keyword>
<evidence type="ECO:0000259" key="8">
    <source>
        <dbReference type="PROSITE" id="PS50928"/>
    </source>
</evidence>
<accession>A0A2R4MAI7</accession>
<dbReference type="FunFam" id="1.10.3720.10:FF:000001">
    <property type="entry name" value="Glycine betaine ABC transporter, permease"/>
    <property type="match status" value="1"/>
</dbReference>
<feature type="transmembrane region" description="Helical" evidence="7">
    <location>
        <begin position="148"/>
        <end position="175"/>
    </location>
</feature>
<evidence type="ECO:0000256" key="7">
    <source>
        <dbReference type="RuleBase" id="RU363032"/>
    </source>
</evidence>
<keyword evidence="2 7" id="KW-0813">Transport</keyword>
<dbReference type="Pfam" id="PF00528">
    <property type="entry name" value="BPD_transp_1"/>
    <property type="match status" value="1"/>
</dbReference>